<proteinExistence type="predicted"/>
<dbReference type="PANTHER" id="PTHR47481:SF35">
    <property type="entry name" value="ZINC FINGER, CCHC-TYPE-RELATED"/>
    <property type="match status" value="1"/>
</dbReference>
<evidence type="ECO:0000259" key="2">
    <source>
        <dbReference type="Pfam" id="PF22936"/>
    </source>
</evidence>
<evidence type="ECO:0000313" key="3">
    <source>
        <dbReference type="EMBL" id="KAF5470482.1"/>
    </source>
</evidence>
<dbReference type="InterPro" id="IPR054722">
    <property type="entry name" value="PolX-like_BBD"/>
</dbReference>
<evidence type="ECO:0000259" key="1">
    <source>
        <dbReference type="Pfam" id="PF07727"/>
    </source>
</evidence>
<evidence type="ECO:0000313" key="4">
    <source>
        <dbReference type="Proteomes" id="UP000619265"/>
    </source>
</evidence>
<reference evidence="3" key="2">
    <citation type="submission" date="2020-03" db="EMBL/GenBank/DDBJ databases">
        <title>Walnut 2.0.</title>
        <authorList>
            <person name="Marrano A."/>
            <person name="Britton M."/>
            <person name="Zimin A.V."/>
            <person name="Zaini P.A."/>
            <person name="Workman R."/>
            <person name="Puiu D."/>
            <person name="Bianco L."/>
            <person name="Allen B.J."/>
            <person name="Troggio M."/>
            <person name="Leslie C.A."/>
            <person name="Timp W."/>
            <person name="Dendekar A."/>
            <person name="Salzberg S.L."/>
            <person name="Neale D.B."/>
        </authorList>
    </citation>
    <scope>NUCLEOTIDE SEQUENCE</scope>
    <source>
        <tissue evidence="3">Leaves</tissue>
    </source>
</reference>
<protein>
    <recommendedName>
        <fullName evidence="5">Reverse transcriptase Ty1/copia-type domain-containing protein</fullName>
    </recommendedName>
</protein>
<accession>A0A833XSC3</accession>
<dbReference type="Pfam" id="PF07727">
    <property type="entry name" value="RVT_2"/>
    <property type="match status" value="1"/>
</dbReference>
<dbReference type="PANTHER" id="PTHR47481">
    <property type="match status" value="1"/>
</dbReference>
<evidence type="ECO:0008006" key="5">
    <source>
        <dbReference type="Google" id="ProtNLM"/>
    </source>
</evidence>
<dbReference type="Proteomes" id="UP000619265">
    <property type="component" value="Unassembled WGS sequence"/>
</dbReference>
<organism evidence="3 4">
    <name type="scientific">Juglans regia</name>
    <name type="common">English walnut</name>
    <dbReference type="NCBI Taxonomy" id="51240"/>
    <lineage>
        <taxon>Eukaryota</taxon>
        <taxon>Viridiplantae</taxon>
        <taxon>Streptophyta</taxon>
        <taxon>Embryophyta</taxon>
        <taxon>Tracheophyta</taxon>
        <taxon>Spermatophyta</taxon>
        <taxon>Magnoliopsida</taxon>
        <taxon>eudicotyledons</taxon>
        <taxon>Gunneridae</taxon>
        <taxon>Pentapetalae</taxon>
        <taxon>rosids</taxon>
        <taxon>fabids</taxon>
        <taxon>Fagales</taxon>
        <taxon>Juglandaceae</taxon>
        <taxon>Juglans</taxon>
    </lineage>
</organism>
<dbReference type="AlphaFoldDB" id="A0A833XSC3"/>
<dbReference type="EMBL" id="LIHL02000005">
    <property type="protein sequence ID" value="KAF5470482.1"/>
    <property type="molecule type" value="Genomic_DNA"/>
</dbReference>
<gene>
    <name evidence="3" type="ORF">F2P56_010995</name>
</gene>
<feature type="domain" description="Reverse transcriptase Ty1/copia-type" evidence="1">
    <location>
        <begin position="560"/>
        <end position="625"/>
    </location>
</feature>
<dbReference type="Pfam" id="PF22936">
    <property type="entry name" value="Pol_BBD"/>
    <property type="match status" value="1"/>
</dbReference>
<feature type="domain" description="Retrovirus-related Pol polyprotein from transposon TNT 1-94-like beta-barrel" evidence="2">
    <location>
        <begin position="271"/>
        <end position="349"/>
    </location>
</feature>
<name>A0A833XSC3_JUGRE</name>
<sequence>MGDFNETFHQHENVGATQIPYKQMEDFRETIGDLTIKVLSLLGEPLEKPVDEILAETFFQAFMANSSTNQLPLNTMVHMVTVKLTPTNYLLWRRQFIPLLESQDLMGYLDGFSPAPSAQILQLSAIGKPVDDTDKVYWFLRGLGSDYKIFSTSMLSQLPLPSFANLVSKALSHELFSRSLHGDSSSQSTLVAQRGSSSSSASSGCPKPGFSSSAFENFSKTPGITCQWCGKERHTAKKCHKLGKLLKKAKADSLIEAFAATSVEELTDSEWYTDTGATLHMTNGVATLDNSVPYIGNQRVYIGNGTSMPISRIGSISSIVASHPLPLSDVRLVPSLTKNLLSISKLTRENNCSVTFSSFGFTIHDLATRTVMGVGQCEKGLYVLDCGHASVTSAHRPAPTLCVPCVDSRIPSPHPEYSSQPSSPTIALEVIPPVPSSSSQLPTATHPMVTRAKNGIVKPRTLHSLYALSTPPWFQVHLVVNEPRGFKSAVKHLEWLFAMDDEIATLKHNNTWRLVPRPNVVGCRWIFKTKLRRKFIWNNLHDTLISNSLLMFVAYNVLFMSMLRTLIDRLAREFSMKDLSDLHFFLGIEVIRNEKRIFLSQTKYALDLLTRANMVDCKPISTPFLVGSHLTESGTAHSDATQFRSLAGALQYLTLTRPDLSYSIGPDALLPSALQQAILFTSVEVSSRGVRKSKLLLLTEVLKPNTVL</sequence>
<dbReference type="Gramene" id="Jr05_07800_p1">
    <property type="protein sequence ID" value="cds.Jr05_07800_p1"/>
    <property type="gene ID" value="Jr05_07800"/>
</dbReference>
<reference evidence="3" key="1">
    <citation type="submission" date="2015-10" db="EMBL/GenBank/DDBJ databases">
        <authorList>
            <person name="Martinez-Garcia P.J."/>
            <person name="Crepeau M.W."/>
            <person name="Puiu D."/>
            <person name="Gonzalez-Ibeas D."/>
            <person name="Whalen J."/>
            <person name="Stevens K."/>
            <person name="Paul R."/>
            <person name="Butterfield T."/>
            <person name="Britton M."/>
            <person name="Reagan R."/>
            <person name="Chakraborty S."/>
            <person name="Walawage S.L."/>
            <person name="Vasquez-Gross H.A."/>
            <person name="Cardeno C."/>
            <person name="Famula R."/>
            <person name="Pratt K."/>
            <person name="Kuruganti S."/>
            <person name="Aradhya M.K."/>
            <person name="Leslie C.A."/>
            <person name="Dandekar A.M."/>
            <person name="Salzberg S.L."/>
            <person name="Wegrzyn J.L."/>
            <person name="Langley C.H."/>
            <person name="Neale D.B."/>
        </authorList>
    </citation>
    <scope>NUCLEOTIDE SEQUENCE</scope>
    <source>
        <tissue evidence="3">Leaves</tissue>
    </source>
</reference>
<dbReference type="InterPro" id="IPR013103">
    <property type="entry name" value="RVT_2"/>
</dbReference>
<comment type="caution">
    <text evidence="3">The sequence shown here is derived from an EMBL/GenBank/DDBJ whole genome shotgun (WGS) entry which is preliminary data.</text>
</comment>